<dbReference type="Proteomes" id="UP001597387">
    <property type="component" value="Unassembled WGS sequence"/>
</dbReference>
<dbReference type="Pfam" id="PF02738">
    <property type="entry name" value="MoCoBD_1"/>
    <property type="match status" value="1"/>
</dbReference>
<dbReference type="InterPro" id="IPR008274">
    <property type="entry name" value="AldOxase/xan_DH_MoCoBD1"/>
</dbReference>
<protein>
    <submittedName>
        <fullName evidence="2">Molybdopterin cofactor-binding domain-containing protein</fullName>
    </submittedName>
</protein>
<gene>
    <name evidence="2" type="ORF">ACFSJU_02075</name>
</gene>
<dbReference type="PIRSF" id="PIRSF036389">
    <property type="entry name" value="IOR_B"/>
    <property type="match status" value="1"/>
</dbReference>
<dbReference type="InterPro" id="IPR046867">
    <property type="entry name" value="AldOxase/xan_DH_MoCoBD2"/>
</dbReference>
<dbReference type="PANTHER" id="PTHR47495:SF1">
    <property type="entry name" value="BLL3820 PROTEIN"/>
    <property type="match status" value="1"/>
</dbReference>
<dbReference type="InterPro" id="IPR037165">
    <property type="entry name" value="AldOxase/xan_DH_Mopterin-bd_sf"/>
</dbReference>
<dbReference type="InterPro" id="IPR000674">
    <property type="entry name" value="Ald_Oxase/Xan_DH_a/b"/>
</dbReference>
<comment type="caution">
    <text evidence="2">The sequence shown here is derived from an EMBL/GenBank/DDBJ whole genome shotgun (WGS) entry which is preliminary data.</text>
</comment>
<sequence length="695" mass="75086">MEPLEEKQEPNLLIDRRKFFKLLGGGLAVAFVLEDIFALAGESVTPTSALPANQVGAWIHISEDGTISVFTGKVEVGQNIRTSLSQLVAEELHVPLDSIKMIMGDTDLVPYDAGTFGSRSTPQMGTQLRKAAATARQALLDMAAKNWKTDSKTLKTEAGFISDSNGKKISFGQLTQGQQIILPIADQVSLSSSKDWKIAGKTIPKVNGRSFITGSHKYVSDMKLPEMLHGKILRAPSYEAKLVDVDLAAAKAMAGVIVVQEGDFVGVAASTVHLAEKALQSIKAKWEESEQPSRSEIFDYLVKNARNGKKEANADIVQSMASAELKHSAKYNIDYIAHVPLEPRAGLAQWTDGKLTVWTGTQRPFGVKQDLVNALNLPPDKVRVIMPDTGSGYGGKHSAEAALEAARLAKAAKKPVKVVWTRKEEFTWAYFRPAGVIEVNAGFKKDGSINAWKFDNYNSGNAGINTQYRIANQQNSYIPSKTPLKQGSYRGLASTANVFARESHIADMARMVDIDQLEFRLKNTDNDRLKAVLTAAAKSFNWSSKPPAGRGYGIACGFEKGGYVATCAEVEVLANKSVKIIRLTEAFECGAIVNPHHLENQILGGIVQGLGGALFEAIDFEKGKILNPSLSAYRVPRFKDMPKIEMVMLNRTDLPSAGAGEAPIVGVAPAIRNAILDATGTGLTVLPLLPTGKLA</sequence>
<reference evidence="3" key="1">
    <citation type="journal article" date="2019" name="Int. J. Syst. Evol. Microbiol.">
        <title>The Global Catalogue of Microorganisms (GCM) 10K type strain sequencing project: providing services to taxonomists for standard genome sequencing and annotation.</title>
        <authorList>
            <consortium name="The Broad Institute Genomics Platform"/>
            <consortium name="The Broad Institute Genome Sequencing Center for Infectious Disease"/>
            <person name="Wu L."/>
            <person name="Ma J."/>
        </authorList>
    </citation>
    <scope>NUCLEOTIDE SEQUENCE [LARGE SCALE GENOMIC DNA]</scope>
    <source>
        <strain evidence="3">KCTC 42217</strain>
    </source>
</reference>
<name>A0ABW4ZHS8_9SPHI</name>
<evidence type="ECO:0000313" key="2">
    <source>
        <dbReference type="EMBL" id="MFD2161157.1"/>
    </source>
</evidence>
<dbReference type="Pfam" id="PF20256">
    <property type="entry name" value="MoCoBD_2"/>
    <property type="match status" value="2"/>
</dbReference>
<organism evidence="2 3">
    <name type="scientific">Paradesertivirga mongoliensis</name>
    <dbReference type="NCBI Taxonomy" id="2100740"/>
    <lineage>
        <taxon>Bacteria</taxon>
        <taxon>Pseudomonadati</taxon>
        <taxon>Bacteroidota</taxon>
        <taxon>Sphingobacteriia</taxon>
        <taxon>Sphingobacteriales</taxon>
        <taxon>Sphingobacteriaceae</taxon>
        <taxon>Paradesertivirga</taxon>
    </lineage>
</organism>
<keyword evidence="3" id="KW-1185">Reference proteome</keyword>
<dbReference type="InterPro" id="IPR052516">
    <property type="entry name" value="N-heterocyclic_Hydroxylase"/>
</dbReference>
<dbReference type="SMART" id="SM01008">
    <property type="entry name" value="Ald_Xan_dh_C"/>
    <property type="match status" value="1"/>
</dbReference>
<dbReference type="InterPro" id="IPR012368">
    <property type="entry name" value="OxRdtase_Mopterin-bd_su_IorB"/>
</dbReference>
<accession>A0ABW4ZHS8</accession>
<dbReference type="Gene3D" id="3.30.365.10">
    <property type="entry name" value="Aldehyde oxidase/xanthine dehydrogenase, molybdopterin binding domain"/>
    <property type="match status" value="4"/>
</dbReference>
<dbReference type="PANTHER" id="PTHR47495">
    <property type="entry name" value="ALDEHYDE DEHYDROGENASE"/>
    <property type="match status" value="1"/>
</dbReference>
<evidence type="ECO:0000259" key="1">
    <source>
        <dbReference type="SMART" id="SM01008"/>
    </source>
</evidence>
<feature type="domain" description="Aldehyde oxidase/xanthine dehydrogenase a/b hammerhead" evidence="1">
    <location>
        <begin position="213"/>
        <end position="290"/>
    </location>
</feature>
<dbReference type="RefSeq" id="WP_255900026.1">
    <property type="nucleotide sequence ID" value="NZ_JAFMZO010000001.1"/>
</dbReference>
<dbReference type="Gene3D" id="3.90.1170.50">
    <property type="entry name" value="Aldehyde oxidase/xanthine dehydrogenase, a/b hammerhead"/>
    <property type="match status" value="2"/>
</dbReference>
<proteinExistence type="predicted"/>
<dbReference type="EMBL" id="JBHUHZ010000001">
    <property type="protein sequence ID" value="MFD2161157.1"/>
    <property type="molecule type" value="Genomic_DNA"/>
</dbReference>
<evidence type="ECO:0000313" key="3">
    <source>
        <dbReference type="Proteomes" id="UP001597387"/>
    </source>
</evidence>
<dbReference type="SUPFAM" id="SSF56003">
    <property type="entry name" value="Molybdenum cofactor-binding domain"/>
    <property type="match status" value="2"/>
</dbReference>